<gene>
    <name evidence="2" type="ORF">P174DRAFT_442155</name>
</gene>
<proteinExistence type="predicted"/>
<dbReference type="VEuPathDB" id="FungiDB:P174DRAFT_442155"/>
<evidence type="ECO:0000313" key="2">
    <source>
        <dbReference type="EMBL" id="PKX94811.1"/>
    </source>
</evidence>
<dbReference type="EMBL" id="MSZS01000004">
    <property type="protein sequence ID" value="PKX94811.1"/>
    <property type="molecule type" value="Genomic_DNA"/>
</dbReference>
<evidence type="ECO:0000313" key="3">
    <source>
        <dbReference type="Proteomes" id="UP000234474"/>
    </source>
</evidence>
<comment type="caution">
    <text evidence="2">The sequence shown here is derived from an EMBL/GenBank/DDBJ whole genome shotgun (WGS) entry which is preliminary data.</text>
</comment>
<dbReference type="AlphaFoldDB" id="A0A2I1CB35"/>
<sequence length="91" mass="10194">MEGSAPTDLTAGASNNDMDYSAQIEQRPMRSDFKGLWQFLAPVGPRNSSMVGFDPLTAISRIEVGKKRFRLVYMPVCLTALDLIDRLFETH</sequence>
<dbReference type="RefSeq" id="XP_024683406.1">
    <property type="nucleotide sequence ID" value="XM_024827512.1"/>
</dbReference>
<feature type="region of interest" description="Disordered" evidence="1">
    <location>
        <begin position="1"/>
        <end position="21"/>
    </location>
</feature>
<dbReference type="Proteomes" id="UP000234474">
    <property type="component" value="Unassembled WGS sequence"/>
</dbReference>
<keyword evidence="3" id="KW-1185">Reference proteome</keyword>
<accession>A0A2I1CB35</accession>
<dbReference type="GeneID" id="36534837"/>
<evidence type="ECO:0000256" key="1">
    <source>
        <dbReference type="SAM" id="MobiDB-lite"/>
    </source>
</evidence>
<protein>
    <submittedName>
        <fullName evidence="2">Uncharacterized protein</fullName>
    </submittedName>
</protein>
<name>A0A2I1CB35_ASPN1</name>
<reference evidence="3" key="1">
    <citation type="journal article" date="2018" name="Proc. Natl. Acad. Sci. U.S.A.">
        <title>Linking secondary metabolites to gene clusters through genome sequencing of six diverse Aspergillus species.</title>
        <authorList>
            <person name="Kaerboelling I."/>
            <person name="Vesth T.C."/>
            <person name="Frisvad J.C."/>
            <person name="Nybo J.L."/>
            <person name="Theobald S."/>
            <person name="Kuo A."/>
            <person name="Bowyer P."/>
            <person name="Matsuda Y."/>
            <person name="Mondo S."/>
            <person name="Lyhne E.K."/>
            <person name="Kogle M.E."/>
            <person name="Clum A."/>
            <person name="Lipzen A."/>
            <person name="Salamov A."/>
            <person name="Ngan C.Y."/>
            <person name="Daum C."/>
            <person name="Chiniquy J."/>
            <person name="Barry K."/>
            <person name="LaButti K."/>
            <person name="Haridas S."/>
            <person name="Simmons B.A."/>
            <person name="Magnuson J.K."/>
            <person name="Mortensen U.H."/>
            <person name="Larsen T.O."/>
            <person name="Grigoriev I.V."/>
            <person name="Baker S.E."/>
            <person name="Andersen M.R."/>
        </authorList>
    </citation>
    <scope>NUCLEOTIDE SEQUENCE [LARGE SCALE GENOMIC DNA]</scope>
    <source>
        <strain evidence="3">IBT 16806</strain>
    </source>
</reference>
<organism evidence="2 3">
    <name type="scientific">Aspergillus novofumigatus (strain IBT 16806)</name>
    <dbReference type="NCBI Taxonomy" id="1392255"/>
    <lineage>
        <taxon>Eukaryota</taxon>
        <taxon>Fungi</taxon>
        <taxon>Dikarya</taxon>
        <taxon>Ascomycota</taxon>
        <taxon>Pezizomycotina</taxon>
        <taxon>Eurotiomycetes</taxon>
        <taxon>Eurotiomycetidae</taxon>
        <taxon>Eurotiales</taxon>
        <taxon>Aspergillaceae</taxon>
        <taxon>Aspergillus</taxon>
        <taxon>Aspergillus subgen. Fumigati</taxon>
    </lineage>
</organism>